<proteinExistence type="predicted"/>
<dbReference type="InterPro" id="IPR027417">
    <property type="entry name" value="P-loop_NTPase"/>
</dbReference>
<gene>
    <name evidence="3" type="ORF">C8E03_103436</name>
</gene>
<evidence type="ECO:0000313" key="4">
    <source>
        <dbReference type="Proteomes" id="UP000247523"/>
    </source>
</evidence>
<dbReference type="InterPro" id="IPR019734">
    <property type="entry name" value="TPR_rpt"/>
</dbReference>
<sequence>MDKYEYRIKADQIRKLVNEENFAAAMKLADTIDWRRVKNVSMLCTVSDIYEKNGKYEESHELLLMAYDRSPIGRMMVYKLAELAIKMEDYDEAIDYYREFVHLSPEDIAADILKYKIYKAKGTKPEELIPIMETFKEREYHEEWAYELAHLYHEAGMGSKCVEECDEIILWFSEGKFVEKAMELKMLYKPLSLEQQEKYDHRYDAKEEIHEYLDEDGEEEELRGIADSSKVELITEDMFSDAVDANDIQIKPVNLGKYDTINLQAELAKSMEQIMSATEKEAVDSTMENIRRMVEDSQILDINFDEELDKNEIISGSIQVEVPAQMEMVSESIQDKINYEKVLAEENDGQISLYMPEANILEKQITGQMRIEDVLNEWEKMKSAAEVAIKEAELKRLNDIKGNALQKAEHIMSKLSLIISEDEMKANGQEIADALKASFLEDDEAFSQIAASLEGDALNQINENAENFEDKKEVSVDISNELEALENIIAGEEDTEDKFTDLELEKVSEAAIHTIEANHDIEEENSNEIEKSEPTDPELMIQEVQEEDRVVESTEDKITANLQTDIEAIIADELDSTPEEYKEERSEHKEPENKEGLTKEQQGIFAAFLSVRGVEKALCNIFNPINKASSSKQPFDVGYIAVIGEEQTGKTTLAMAIAKAVQMAQHKKSAKVAKISANSLNTKDIKMLSEKMEGGVLIIEKAGSLTEKTIKNLMETLRECNEEILLILEDAKAGIEAVLNKDKDFENQFSAKIELPDYNNDELVEFGKDYAKMLMYSIDDMAILALYTCLGNIQTDDKPITIEQVKGIIDTAIAHSNKKTVKKLKDIVMKRRYDEDKRVILQECDFESIG</sequence>
<evidence type="ECO:0000256" key="1">
    <source>
        <dbReference type="PROSITE-ProRule" id="PRU00339"/>
    </source>
</evidence>
<name>A0A318EP53_9FIRM</name>
<keyword evidence="1" id="KW-0802">TPR repeat</keyword>
<dbReference type="Proteomes" id="UP000247523">
    <property type="component" value="Unassembled WGS sequence"/>
</dbReference>
<dbReference type="Gene3D" id="3.40.50.300">
    <property type="entry name" value="P-loop containing nucleotide triphosphate hydrolases"/>
    <property type="match status" value="1"/>
</dbReference>
<comment type="caution">
    <text evidence="3">The sequence shown here is derived from an EMBL/GenBank/DDBJ whole genome shotgun (WGS) entry which is preliminary data.</text>
</comment>
<organism evidence="3 4">
    <name type="scientific">Lachnotalea glycerini</name>
    <dbReference type="NCBI Taxonomy" id="1763509"/>
    <lineage>
        <taxon>Bacteria</taxon>
        <taxon>Bacillati</taxon>
        <taxon>Bacillota</taxon>
        <taxon>Clostridia</taxon>
        <taxon>Lachnospirales</taxon>
        <taxon>Lachnospiraceae</taxon>
        <taxon>Lachnotalea</taxon>
    </lineage>
</organism>
<accession>A0A318EP53</accession>
<dbReference type="SUPFAM" id="SSF52540">
    <property type="entry name" value="P-loop containing nucleoside triphosphate hydrolases"/>
    <property type="match status" value="1"/>
</dbReference>
<dbReference type="RefSeq" id="WP_110290927.1">
    <property type="nucleotide sequence ID" value="NZ_QICS01000003.1"/>
</dbReference>
<dbReference type="SUPFAM" id="SSF48452">
    <property type="entry name" value="TPR-like"/>
    <property type="match status" value="1"/>
</dbReference>
<evidence type="ECO:0000313" key="3">
    <source>
        <dbReference type="EMBL" id="PXV91865.1"/>
    </source>
</evidence>
<dbReference type="AlphaFoldDB" id="A0A318EP53"/>
<dbReference type="PROSITE" id="PS50005">
    <property type="entry name" value="TPR"/>
    <property type="match status" value="1"/>
</dbReference>
<dbReference type="Gene3D" id="1.25.40.10">
    <property type="entry name" value="Tetratricopeptide repeat domain"/>
    <property type="match status" value="1"/>
</dbReference>
<feature type="repeat" description="TPR" evidence="1">
    <location>
        <begin position="74"/>
        <end position="107"/>
    </location>
</feature>
<feature type="region of interest" description="Disordered" evidence="2">
    <location>
        <begin position="574"/>
        <end position="598"/>
    </location>
</feature>
<reference evidence="3 4" key="1">
    <citation type="submission" date="2018-05" db="EMBL/GenBank/DDBJ databases">
        <title>Genomic Encyclopedia of Type Strains, Phase IV (KMG-IV): sequencing the most valuable type-strain genomes for metagenomic binning, comparative biology and taxonomic classification.</title>
        <authorList>
            <person name="Goeker M."/>
        </authorList>
    </citation>
    <scope>NUCLEOTIDE SEQUENCE [LARGE SCALE GENOMIC DNA]</scope>
    <source>
        <strain evidence="3 4">DSM 28816</strain>
    </source>
</reference>
<dbReference type="InterPro" id="IPR011990">
    <property type="entry name" value="TPR-like_helical_dom_sf"/>
</dbReference>
<protein>
    <submittedName>
        <fullName evidence="3">Tetratricopeptide repeat protein</fullName>
    </submittedName>
</protein>
<dbReference type="Pfam" id="PF13181">
    <property type="entry name" value="TPR_8"/>
    <property type="match status" value="1"/>
</dbReference>
<feature type="compositionally biased region" description="Basic and acidic residues" evidence="2">
    <location>
        <begin position="579"/>
        <end position="598"/>
    </location>
</feature>
<dbReference type="EMBL" id="QICS01000003">
    <property type="protein sequence ID" value="PXV91865.1"/>
    <property type="molecule type" value="Genomic_DNA"/>
</dbReference>
<evidence type="ECO:0000256" key="2">
    <source>
        <dbReference type="SAM" id="MobiDB-lite"/>
    </source>
</evidence>